<comment type="caution">
    <text evidence="1">The sequence shown here is derived from an EMBL/GenBank/DDBJ whole genome shotgun (WGS) entry which is preliminary data.</text>
</comment>
<evidence type="ECO:0000313" key="2">
    <source>
        <dbReference type="Proteomes" id="UP001055013"/>
    </source>
</evidence>
<evidence type="ECO:0000313" key="1">
    <source>
        <dbReference type="EMBL" id="GJH22763.1"/>
    </source>
</evidence>
<protein>
    <submittedName>
        <fullName evidence="1">Uncharacterized protein</fullName>
    </submittedName>
</protein>
<proteinExistence type="predicted"/>
<reference evidence="1" key="1">
    <citation type="submission" date="2021-09" db="EMBL/GenBank/DDBJ databases">
        <title>Isolation and characterization of 3-chlorobenzoate degrading bacteria from soils in Shizuoka.</title>
        <authorList>
            <person name="Ifat A."/>
            <person name="Ogawa N."/>
            <person name="Kimbara K."/>
            <person name="Moriuchi R."/>
            <person name="Dohra H."/>
            <person name="Shintani M."/>
        </authorList>
    </citation>
    <scope>NUCLEOTIDE SEQUENCE</scope>
    <source>
        <strain evidence="1">19CS2-2</strain>
    </source>
</reference>
<organism evidence="1 2">
    <name type="scientific">Caballeronia novacaledonica</name>
    <dbReference type="NCBI Taxonomy" id="1544861"/>
    <lineage>
        <taxon>Bacteria</taxon>
        <taxon>Pseudomonadati</taxon>
        <taxon>Pseudomonadota</taxon>
        <taxon>Betaproteobacteria</taxon>
        <taxon>Burkholderiales</taxon>
        <taxon>Burkholderiaceae</taxon>
        <taxon>Caballeronia</taxon>
    </lineage>
</organism>
<dbReference type="EMBL" id="BPUR01000051">
    <property type="protein sequence ID" value="GJH22763.1"/>
    <property type="molecule type" value="Genomic_DNA"/>
</dbReference>
<name>A0ACB5R6M8_9BURK</name>
<keyword evidence="2" id="KW-1185">Reference proteome</keyword>
<accession>A0ACB5R6M8</accession>
<dbReference type="Proteomes" id="UP001055013">
    <property type="component" value="Unassembled WGS sequence"/>
</dbReference>
<gene>
    <name evidence="1" type="ORF">CBA19CS22_39495</name>
</gene>
<sequence length="73" mass="8128">MIGDIRRNRKDETEELVAQGLEDPLLSRVSVKAPSQQNTASTSGHPASRDADYRTALFDDKLEALRASKRQSE</sequence>